<dbReference type="Proteomes" id="UP000654345">
    <property type="component" value="Unassembled WGS sequence"/>
</dbReference>
<dbReference type="InterPro" id="IPR050109">
    <property type="entry name" value="HTH-type_TetR-like_transc_reg"/>
</dbReference>
<name>A0ABQ3UFW7_9CHLR</name>
<dbReference type="SUPFAM" id="SSF46689">
    <property type="entry name" value="Homeodomain-like"/>
    <property type="match status" value="1"/>
</dbReference>
<evidence type="ECO:0000256" key="4">
    <source>
        <dbReference type="PROSITE-ProRule" id="PRU00335"/>
    </source>
</evidence>
<dbReference type="PROSITE" id="PS50977">
    <property type="entry name" value="HTH_TETR_2"/>
    <property type="match status" value="1"/>
</dbReference>
<evidence type="ECO:0000256" key="1">
    <source>
        <dbReference type="ARBA" id="ARBA00023015"/>
    </source>
</evidence>
<dbReference type="InterPro" id="IPR001647">
    <property type="entry name" value="HTH_TetR"/>
</dbReference>
<keyword evidence="2 4" id="KW-0238">DNA-binding</keyword>
<dbReference type="EMBL" id="BNJG01000001">
    <property type="protein sequence ID" value="GHO51603.1"/>
    <property type="molecule type" value="Genomic_DNA"/>
</dbReference>
<gene>
    <name evidence="6" type="ORF">KSB_00780</name>
</gene>
<protein>
    <submittedName>
        <fullName evidence="6">TetR family transcriptional regulator</fullName>
    </submittedName>
</protein>
<dbReference type="SUPFAM" id="SSF48498">
    <property type="entry name" value="Tetracyclin repressor-like, C-terminal domain"/>
    <property type="match status" value="1"/>
</dbReference>
<evidence type="ECO:0000313" key="6">
    <source>
        <dbReference type="EMBL" id="GHO51603.1"/>
    </source>
</evidence>
<dbReference type="InterPro" id="IPR036271">
    <property type="entry name" value="Tet_transcr_reg_TetR-rel_C_sf"/>
</dbReference>
<reference evidence="6 7" key="1">
    <citation type="journal article" date="2021" name="Int. J. Syst. Evol. Microbiol.">
        <title>Reticulibacter mediterranei gen. nov., sp. nov., within the new family Reticulibacteraceae fam. nov., and Ktedonospora formicarum gen. nov., sp. nov., Ktedonobacter robiniae sp. nov., Dictyobacter formicarum sp. nov. and Dictyobacter arantiisoli sp. nov., belonging to the class Ktedonobacteria.</title>
        <authorList>
            <person name="Yabe S."/>
            <person name="Zheng Y."/>
            <person name="Wang C.M."/>
            <person name="Sakai Y."/>
            <person name="Abe K."/>
            <person name="Yokota A."/>
            <person name="Donadio S."/>
            <person name="Cavaletti L."/>
            <person name="Monciardini P."/>
        </authorList>
    </citation>
    <scope>NUCLEOTIDE SEQUENCE [LARGE SCALE GENOMIC DNA]</scope>
    <source>
        <strain evidence="6 7">SOSP1-30</strain>
    </source>
</reference>
<keyword evidence="3" id="KW-0804">Transcription</keyword>
<keyword evidence="1" id="KW-0805">Transcription regulation</keyword>
<dbReference type="PANTHER" id="PTHR30055:SF234">
    <property type="entry name" value="HTH-TYPE TRANSCRIPTIONAL REGULATOR BETI"/>
    <property type="match status" value="1"/>
</dbReference>
<dbReference type="InterPro" id="IPR009057">
    <property type="entry name" value="Homeodomain-like_sf"/>
</dbReference>
<evidence type="ECO:0000256" key="2">
    <source>
        <dbReference type="ARBA" id="ARBA00023125"/>
    </source>
</evidence>
<organism evidence="6 7">
    <name type="scientific">Ktedonobacter robiniae</name>
    <dbReference type="NCBI Taxonomy" id="2778365"/>
    <lineage>
        <taxon>Bacteria</taxon>
        <taxon>Bacillati</taxon>
        <taxon>Chloroflexota</taxon>
        <taxon>Ktedonobacteria</taxon>
        <taxon>Ktedonobacterales</taxon>
        <taxon>Ktedonobacteraceae</taxon>
        <taxon>Ktedonobacter</taxon>
    </lineage>
</organism>
<dbReference type="Gene3D" id="1.10.357.10">
    <property type="entry name" value="Tetracycline Repressor, domain 2"/>
    <property type="match status" value="1"/>
</dbReference>
<proteinExistence type="predicted"/>
<dbReference type="PANTHER" id="PTHR30055">
    <property type="entry name" value="HTH-TYPE TRANSCRIPTIONAL REGULATOR RUTR"/>
    <property type="match status" value="1"/>
</dbReference>
<feature type="DNA-binding region" description="H-T-H motif" evidence="4">
    <location>
        <begin position="37"/>
        <end position="56"/>
    </location>
</feature>
<evidence type="ECO:0000259" key="5">
    <source>
        <dbReference type="PROSITE" id="PS50977"/>
    </source>
</evidence>
<sequence length="212" mass="24021">MRESTLSLKERQRQQREQLILHASEEILLEKGYHEMCMDEVAARVGIAKGTLYLHFSRKEDLVLALLELQMQAILLNVQEAVSAPGSVRSRLETLLATSYMRLKGEHGRLFYALFGAVELRPLLRSRHHALLDQLLSSLEVLLNEGKASGEFDPAIPTTIMLHTFSSLLASYPFKRLLLEETVTPEELVQYVGKIFFRGVANPQRAYVESLA</sequence>
<evidence type="ECO:0000256" key="3">
    <source>
        <dbReference type="ARBA" id="ARBA00023163"/>
    </source>
</evidence>
<dbReference type="Gene3D" id="1.10.10.60">
    <property type="entry name" value="Homeodomain-like"/>
    <property type="match status" value="1"/>
</dbReference>
<keyword evidence="7" id="KW-1185">Reference proteome</keyword>
<dbReference type="RefSeq" id="WP_201368598.1">
    <property type="nucleotide sequence ID" value="NZ_BNJG01000001.1"/>
</dbReference>
<comment type="caution">
    <text evidence="6">The sequence shown here is derived from an EMBL/GenBank/DDBJ whole genome shotgun (WGS) entry which is preliminary data.</text>
</comment>
<evidence type="ECO:0000313" key="7">
    <source>
        <dbReference type="Proteomes" id="UP000654345"/>
    </source>
</evidence>
<dbReference type="Pfam" id="PF00440">
    <property type="entry name" value="TetR_N"/>
    <property type="match status" value="1"/>
</dbReference>
<dbReference type="PRINTS" id="PR00455">
    <property type="entry name" value="HTHTETR"/>
</dbReference>
<accession>A0ABQ3UFW7</accession>
<feature type="domain" description="HTH tetR-type" evidence="5">
    <location>
        <begin position="14"/>
        <end position="74"/>
    </location>
</feature>